<dbReference type="AlphaFoldDB" id="A0A8B3CM67"/>
<dbReference type="Proteomes" id="UP000266669">
    <property type="component" value="Unassembled WGS sequence"/>
</dbReference>
<sequence>MFSVFLACGLGSVLKSSIVGVPTRKTFYLKELEFSDREKSLGFSTAHPSTQNQGGARFFTVECRFSDRYASRLRGSEFWKKKRRRTTSDCPTLIGLITE</sequence>
<proteinExistence type="predicted"/>
<dbReference type="EMBL" id="QHCS01000006">
    <property type="protein sequence ID" value="RHX84119.1"/>
    <property type="molecule type" value="Genomic_DNA"/>
</dbReference>
<evidence type="ECO:0000313" key="2">
    <source>
        <dbReference type="Proteomes" id="UP000266669"/>
    </source>
</evidence>
<reference evidence="2" key="1">
    <citation type="submission" date="2018-05" db="EMBL/GenBank/DDBJ databases">
        <title>Leptospira yasudae sp. nov. and Leptospira stimsonii sp. nov., two pathogenic species of the genus Leptospira isolated from environmental sources.</title>
        <authorList>
            <person name="Casanovas-Massana A."/>
            <person name="Hamond C."/>
            <person name="Santos L.A."/>
            <person name="Hacker K.P."/>
            <person name="Balassiano I."/>
            <person name="Medeiros M.A."/>
            <person name="Reis M.G."/>
            <person name="Ko A.I."/>
            <person name="Wunder E.A."/>
        </authorList>
    </citation>
    <scope>NUCLEOTIDE SEQUENCE [LARGE SCALE GENOMIC DNA]</scope>
    <source>
        <strain evidence="2">AMB6-RJ</strain>
    </source>
</reference>
<name>A0A8B3CM67_9LEPT</name>
<comment type="caution">
    <text evidence="1">The sequence shown here is derived from an EMBL/GenBank/DDBJ whole genome shotgun (WGS) entry which is preliminary data.</text>
</comment>
<protein>
    <submittedName>
        <fullName evidence="1">Uncharacterized protein</fullName>
    </submittedName>
</protein>
<accession>A0A8B3CM67</accession>
<evidence type="ECO:0000313" key="1">
    <source>
        <dbReference type="EMBL" id="RHX84119.1"/>
    </source>
</evidence>
<gene>
    <name evidence="1" type="ORF">DLM78_18725</name>
</gene>
<organism evidence="1 2">
    <name type="scientific">Leptospira stimsonii</name>
    <dbReference type="NCBI Taxonomy" id="2202203"/>
    <lineage>
        <taxon>Bacteria</taxon>
        <taxon>Pseudomonadati</taxon>
        <taxon>Spirochaetota</taxon>
        <taxon>Spirochaetia</taxon>
        <taxon>Leptospirales</taxon>
        <taxon>Leptospiraceae</taxon>
        <taxon>Leptospira</taxon>
    </lineage>
</organism>